<keyword evidence="3" id="KW-1133">Transmembrane helix</keyword>
<evidence type="ECO:0000256" key="2">
    <source>
        <dbReference type="SAM" id="MobiDB-lite"/>
    </source>
</evidence>
<accession>A0A3A1QQU9</accession>
<evidence type="ECO:0000256" key="1">
    <source>
        <dbReference type="SAM" id="Coils"/>
    </source>
</evidence>
<feature type="domain" description="DUF2207" evidence="5">
    <location>
        <begin position="27"/>
        <end position="192"/>
    </location>
</feature>
<keyword evidence="3" id="KW-0472">Membrane</keyword>
<feature type="signal peptide" evidence="4">
    <location>
        <begin position="1"/>
        <end position="23"/>
    </location>
</feature>
<keyword evidence="4" id="KW-0732">Signal</keyword>
<feature type="transmembrane region" description="Helical" evidence="3">
    <location>
        <begin position="420"/>
        <end position="440"/>
    </location>
</feature>
<dbReference type="Proteomes" id="UP000265801">
    <property type="component" value="Unassembled WGS sequence"/>
</dbReference>
<evidence type="ECO:0000259" key="6">
    <source>
        <dbReference type="Pfam" id="PF20990"/>
    </source>
</evidence>
<evidence type="ECO:0000256" key="3">
    <source>
        <dbReference type="SAM" id="Phobius"/>
    </source>
</evidence>
<evidence type="ECO:0000259" key="5">
    <source>
        <dbReference type="Pfam" id="PF09972"/>
    </source>
</evidence>
<dbReference type="OrthoDB" id="5507254at2"/>
<feature type="transmembrane region" description="Helical" evidence="3">
    <location>
        <begin position="395"/>
        <end position="414"/>
    </location>
</feature>
<keyword evidence="1" id="KW-0175">Coiled coil</keyword>
<organism evidence="7 8">
    <name type="scientific">Bacillus salacetis</name>
    <dbReference type="NCBI Taxonomy" id="2315464"/>
    <lineage>
        <taxon>Bacteria</taxon>
        <taxon>Bacillati</taxon>
        <taxon>Bacillota</taxon>
        <taxon>Bacilli</taxon>
        <taxon>Bacillales</taxon>
        <taxon>Bacillaceae</taxon>
        <taxon>Bacillus</taxon>
    </lineage>
</organism>
<keyword evidence="8" id="KW-1185">Reference proteome</keyword>
<dbReference type="EMBL" id="QXIR01000041">
    <property type="protein sequence ID" value="RIW28666.1"/>
    <property type="molecule type" value="Genomic_DNA"/>
</dbReference>
<dbReference type="RefSeq" id="WP_119549280.1">
    <property type="nucleotide sequence ID" value="NZ_QXIR01000041.1"/>
</dbReference>
<keyword evidence="3" id="KW-0812">Transmembrane</keyword>
<feature type="region of interest" description="Disordered" evidence="2">
    <location>
        <begin position="537"/>
        <end position="564"/>
    </location>
</feature>
<name>A0A3A1QQU9_9BACI</name>
<feature type="chain" id="PRO_5017438946" evidence="4">
    <location>
        <begin position="24"/>
        <end position="564"/>
    </location>
</feature>
<feature type="transmembrane region" description="Helical" evidence="3">
    <location>
        <begin position="237"/>
        <end position="257"/>
    </location>
</feature>
<protein>
    <submittedName>
        <fullName evidence="7">DUF2207 domain-containing protein</fullName>
    </submittedName>
</protein>
<reference evidence="7 8" key="1">
    <citation type="submission" date="2018-09" db="EMBL/GenBank/DDBJ databases">
        <title>Bacillus saliacetes sp. nov., isolated from Thai shrimp paste (Ka-pi).</title>
        <authorList>
            <person name="Daroonpunt R."/>
            <person name="Tanasupawat S."/>
            <person name="Yiamsombut S."/>
        </authorList>
    </citation>
    <scope>NUCLEOTIDE SEQUENCE [LARGE SCALE GENOMIC DNA]</scope>
    <source>
        <strain evidence="7 8">SKP7-4</strain>
    </source>
</reference>
<dbReference type="AlphaFoldDB" id="A0A3A1QQU9"/>
<feature type="domain" description="Predicted membrane protein YciQ-like C-terminal" evidence="6">
    <location>
        <begin position="286"/>
        <end position="458"/>
    </location>
</feature>
<evidence type="ECO:0000313" key="8">
    <source>
        <dbReference type="Proteomes" id="UP000265801"/>
    </source>
</evidence>
<sequence length="564" mass="63095">MKNLLIMLAFVFSLLLIPVQALAVDFTIEETRIDAFLQENGDVQVKEQHTYEFDGDFNGITRTLIPKEDTDIQNVKAFEDNKPLKVDQEGNLYKIYRGGSDERITIDLSYTIQNGMDVYSDLGQFYWPFFDSGNESTYENMDIYVHPPQPTDGVYAIGYDEAEGSDSISADGIVHFALGEVDSGEKGDIRAAYDSSLFPGAVTIEGETIRGEIQDEVAAYEERLEAFNDRKDTLSKLAPFVIVIFAVYLTALLVSAWRRKRATLWEVQRQAGHHSHLPEKQMSLPATILHMKHMAADGNLLSAALLDLVRKGFVARKNENEFVVSEHTTDHPHEKVLIQWLFYKVGKDGVFTVDALDEYVEDKENQQSYHEKFTQWVEAVKTEIKQHSLVDKKAGLRWTVAISGLLLIPFTILFGVHDLLMWMFFSLLLAISLLLFALIYQPRTVEGARLKYQWNNFSSNYHSIDSERWSEWMSDDQMQAFIYAIGMNDKNMLDKNEKLAGKKSPGHDSFTTSSSDLVMLMIISGTITNRFNSADQTVSAGTGGSSIPGGGSGVGGGGGGSGAF</sequence>
<proteinExistence type="predicted"/>
<gene>
    <name evidence="7" type="ORF">D3H55_21055</name>
</gene>
<evidence type="ECO:0000313" key="7">
    <source>
        <dbReference type="EMBL" id="RIW28666.1"/>
    </source>
</evidence>
<dbReference type="Pfam" id="PF09972">
    <property type="entry name" value="DUF2207"/>
    <property type="match status" value="1"/>
</dbReference>
<evidence type="ECO:0000256" key="4">
    <source>
        <dbReference type="SAM" id="SignalP"/>
    </source>
</evidence>
<dbReference type="InterPro" id="IPR048389">
    <property type="entry name" value="YciQ-like_C"/>
</dbReference>
<dbReference type="Pfam" id="PF20990">
    <property type="entry name" value="DUF2207_C"/>
    <property type="match status" value="1"/>
</dbReference>
<comment type="caution">
    <text evidence="7">The sequence shown here is derived from an EMBL/GenBank/DDBJ whole genome shotgun (WGS) entry which is preliminary data.</text>
</comment>
<feature type="compositionally biased region" description="Gly residues" evidence="2">
    <location>
        <begin position="541"/>
        <end position="564"/>
    </location>
</feature>
<dbReference type="InterPro" id="IPR018702">
    <property type="entry name" value="DUF2207"/>
</dbReference>
<feature type="coiled-coil region" evidence="1">
    <location>
        <begin position="210"/>
        <end position="237"/>
    </location>
</feature>